<dbReference type="GO" id="GO:0016020">
    <property type="term" value="C:membrane"/>
    <property type="evidence" value="ECO:0007669"/>
    <property type="project" value="UniProtKB-SubCell"/>
</dbReference>
<feature type="domain" description="Cation/H(+) antiporter central" evidence="15">
    <location>
        <begin position="500"/>
        <end position="645"/>
    </location>
</feature>
<evidence type="ECO:0000259" key="14">
    <source>
        <dbReference type="Pfam" id="PF00999"/>
    </source>
</evidence>
<feature type="transmembrane region" description="Helical" evidence="13">
    <location>
        <begin position="357"/>
        <end position="386"/>
    </location>
</feature>
<evidence type="ECO:0000256" key="2">
    <source>
        <dbReference type="ARBA" id="ARBA00004119"/>
    </source>
</evidence>
<evidence type="ECO:0000259" key="15">
    <source>
        <dbReference type="Pfam" id="PF23256"/>
    </source>
</evidence>
<dbReference type="KEGG" id="egu:105045100"/>
<sequence>MDDENMYCYSPESIGSPGVWGLNIFNYIFPVFMVQLLAVVFMTRVVSFLLKPLRQPNVVAETLAGILLGPSFLGLFFNYIYFRLPDQNFVILDVAANFALTYYMFMVAVELDVVTIWRMGKKVVVIAVVGMVLPFVVSFTSARALGLRPGMTILKFGAVDPAIKAGKDQMLVPFLVFISLAVSLTGLPVLSRIITELKLLNSPLGPLSMGSAIINDMVAWILLAFVTAATGAKEDKPVFWLAPLWITIAGAAFVLLCFYVVRPAIEWMARRTPEGERMSDLHLGIILAGVPAAGFLTDLIGIHSFFGSFMYGLAVPAGPITAHLIERMEPFLDNMLLPLFFANSGYRANLNSILPPWAIGSCAALVILATFAKVAGTIIVALFYSMSFRDSLALAFLMSVRGPVEIIILNVAIDKRMLRGDMFAVILITSLITTALAAPVVTLAYTKPSEPLAAYHLRNIQGARPEAELRMLACVHNTRHVHSLTYLLDVSNPSKRSPIFIYALHLVEVVGRVSSMLIMHPSADQSHHNHNRGSGHGHRHRPSLPYGQAQSESILAAIEGYKQHSAGVSFQPLTAFSQHASMHEDICSVAEERHVSLIVLPFHKYVTIDGAMEEVAGTDVRPINLNVLANAPCSVAILVDCGLDSGTTSHFPGHRASYHVALVFIGGPDDREALAYAWRMAEHPAIVLTVIRFIAVDPISRSQSMCSVNEMENDMSLLAHHELEKERDEEAVKEFRLRFVSHESVVFTEKLASDSGETVAVLREMGSNYDLYVVGRNHGRKSALTAGLEQWSEFPELGPIGDLLVSSDFGVKVSVLVVQQYVEKEPGDNDWETLGHNEPLSQRRFGNTWVTPMAT</sequence>
<dbReference type="InterPro" id="IPR050794">
    <property type="entry name" value="CPA2_transporter"/>
</dbReference>
<evidence type="ECO:0000313" key="17">
    <source>
        <dbReference type="Proteomes" id="UP000504607"/>
    </source>
</evidence>
<evidence type="ECO:0000256" key="7">
    <source>
        <dbReference type="ARBA" id="ARBA00022958"/>
    </source>
</evidence>
<comment type="similarity">
    <text evidence="11">Belongs to the monovalent cation:proton antiporter 2 (CPA2) transporter (TC 2.A.37) family. CHX (TC 2.A.37.4) subfamily.</text>
</comment>
<name>A0A6I9R6Q3_ELAGV</name>
<protein>
    <submittedName>
        <fullName evidence="18">Cation/H(+) antiporter 15</fullName>
    </submittedName>
</protein>
<feature type="transmembrane region" description="Helical" evidence="13">
    <location>
        <begin position="27"/>
        <end position="50"/>
    </location>
</feature>
<evidence type="ECO:0000256" key="8">
    <source>
        <dbReference type="ARBA" id="ARBA00022989"/>
    </source>
</evidence>
<proteinExistence type="inferred from homology"/>
<keyword evidence="9" id="KW-0406">Ion transport</keyword>
<dbReference type="InterPro" id="IPR057290">
    <property type="entry name" value="CHX17_C"/>
</dbReference>
<evidence type="ECO:0000256" key="13">
    <source>
        <dbReference type="SAM" id="Phobius"/>
    </source>
</evidence>
<evidence type="ECO:0000256" key="12">
    <source>
        <dbReference type="SAM" id="MobiDB-lite"/>
    </source>
</evidence>
<dbReference type="Gene3D" id="1.20.1530.20">
    <property type="match status" value="1"/>
</dbReference>
<dbReference type="GeneID" id="105045100"/>
<reference evidence="18" key="1">
    <citation type="submission" date="2025-08" db="UniProtKB">
        <authorList>
            <consortium name="RefSeq"/>
        </authorList>
    </citation>
    <scope>IDENTIFICATION</scope>
</reference>
<evidence type="ECO:0000256" key="6">
    <source>
        <dbReference type="ARBA" id="ARBA00022692"/>
    </source>
</evidence>
<evidence type="ECO:0000256" key="11">
    <source>
        <dbReference type="ARBA" id="ARBA00038341"/>
    </source>
</evidence>
<dbReference type="AlphaFoldDB" id="A0A6I9R6Q3"/>
<comment type="function">
    <text evidence="1">May function as sodium-coupled metabolite transporter across the chloroplast envelope.</text>
</comment>
<feature type="transmembrane region" description="Helical" evidence="13">
    <location>
        <begin position="281"/>
        <end position="302"/>
    </location>
</feature>
<dbReference type="OrthoDB" id="2687058at2759"/>
<dbReference type="Proteomes" id="UP000504607">
    <property type="component" value="Chromosome 5"/>
</dbReference>
<dbReference type="Pfam" id="PF23259">
    <property type="entry name" value="CHX17_C"/>
    <property type="match status" value="1"/>
</dbReference>
<organism evidence="17 18">
    <name type="scientific">Elaeis guineensis var. tenera</name>
    <name type="common">Oil palm</name>
    <dbReference type="NCBI Taxonomy" id="51953"/>
    <lineage>
        <taxon>Eukaryota</taxon>
        <taxon>Viridiplantae</taxon>
        <taxon>Streptophyta</taxon>
        <taxon>Embryophyta</taxon>
        <taxon>Tracheophyta</taxon>
        <taxon>Spermatophyta</taxon>
        <taxon>Magnoliopsida</taxon>
        <taxon>Liliopsida</taxon>
        <taxon>Arecaceae</taxon>
        <taxon>Arecoideae</taxon>
        <taxon>Cocoseae</taxon>
        <taxon>Elaeidinae</taxon>
        <taxon>Elaeis</taxon>
    </lineage>
</organism>
<keyword evidence="10 13" id="KW-0472">Membrane</keyword>
<feature type="transmembrane region" description="Helical" evidence="13">
    <location>
        <begin position="123"/>
        <end position="145"/>
    </location>
</feature>
<dbReference type="GO" id="GO:1902600">
    <property type="term" value="P:proton transmembrane transport"/>
    <property type="evidence" value="ECO:0007669"/>
    <property type="project" value="InterPro"/>
</dbReference>
<feature type="transmembrane region" description="Helical" evidence="13">
    <location>
        <begin position="170"/>
        <end position="191"/>
    </location>
</feature>
<dbReference type="InterPro" id="IPR038770">
    <property type="entry name" value="Na+/solute_symporter_sf"/>
</dbReference>
<feature type="compositionally biased region" description="Basic residues" evidence="12">
    <location>
        <begin position="528"/>
        <end position="542"/>
    </location>
</feature>
<dbReference type="Pfam" id="PF23256">
    <property type="entry name" value="CHX17_2nd"/>
    <property type="match status" value="1"/>
</dbReference>
<dbReference type="GO" id="GO:0015297">
    <property type="term" value="F:antiporter activity"/>
    <property type="evidence" value="ECO:0007669"/>
    <property type="project" value="InterPro"/>
</dbReference>
<evidence type="ECO:0000256" key="4">
    <source>
        <dbReference type="ARBA" id="ARBA00022448"/>
    </source>
</evidence>
<evidence type="ECO:0000259" key="16">
    <source>
        <dbReference type="Pfam" id="PF23259"/>
    </source>
</evidence>
<dbReference type="PANTHER" id="PTHR32468">
    <property type="entry name" value="CATION/H + ANTIPORTER"/>
    <property type="match status" value="1"/>
</dbReference>
<dbReference type="PANTHER" id="PTHR32468:SF164">
    <property type="entry name" value="OS05G0485000 PROTEIN"/>
    <property type="match status" value="1"/>
</dbReference>
<keyword evidence="8 13" id="KW-1133">Transmembrane helix</keyword>
<dbReference type="InterPro" id="IPR057291">
    <property type="entry name" value="CHX17_2nd"/>
</dbReference>
<evidence type="ECO:0000256" key="1">
    <source>
        <dbReference type="ARBA" id="ARBA00003198"/>
    </source>
</evidence>
<evidence type="ECO:0000256" key="9">
    <source>
        <dbReference type="ARBA" id="ARBA00023065"/>
    </source>
</evidence>
<feature type="domain" description="Cation/H(+) antiporter C-terminal" evidence="16">
    <location>
        <begin position="658"/>
        <end position="824"/>
    </location>
</feature>
<feature type="transmembrane region" description="Helical" evidence="13">
    <location>
        <begin position="238"/>
        <end position="261"/>
    </location>
</feature>
<feature type="transmembrane region" description="Helical" evidence="13">
    <location>
        <begin position="88"/>
        <end position="111"/>
    </location>
</feature>
<feature type="transmembrane region" description="Helical" evidence="13">
    <location>
        <begin position="425"/>
        <end position="445"/>
    </location>
</feature>
<keyword evidence="6 13" id="KW-0812">Transmembrane</keyword>
<evidence type="ECO:0000256" key="5">
    <source>
        <dbReference type="ARBA" id="ARBA00022538"/>
    </source>
</evidence>
<keyword evidence="17" id="KW-1185">Reference proteome</keyword>
<accession>A0A6I9R6Q3</accession>
<keyword evidence="4" id="KW-0813">Transport</keyword>
<keyword evidence="7" id="KW-0630">Potassium</keyword>
<dbReference type="GO" id="GO:0012505">
    <property type="term" value="C:endomembrane system"/>
    <property type="evidence" value="ECO:0007669"/>
    <property type="project" value="TreeGrafter"/>
</dbReference>
<comment type="subcellular location">
    <subcellularLocation>
        <location evidence="3">Membrane</location>
        <topology evidence="3">Multi-pass membrane protein</topology>
    </subcellularLocation>
    <subcellularLocation>
        <location evidence="2">Plastid</location>
        <location evidence="2">Chloroplast envelope</location>
    </subcellularLocation>
</comment>
<evidence type="ECO:0000256" key="3">
    <source>
        <dbReference type="ARBA" id="ARBA00004141"/>
    </source>
</evidence>
<dbReference type="GO" id="GO:0006813">
    <property type="term" value="P:potassium ion transport"/>
    <property type="evidence" value="ECO:0007669"/>
    <property type="project" value="UniProtKB-KW"/>
</dbReference>
<dbReference type="InterPro" id="IPR006153">
    <property type="entry name" value="Cation/H_exchanger_TM"/>
</dbReference>
<feature type="transmembrane region" description="Helical" evidence="13">
    <location>
        <begin position="62"/>
        <end position="82"/>
    </location>
</feature>
<dbReference type="GO" id="GO:0009941">
    <property type="term" value="C:chloroplast envelope"/>
    <property type="evidence" value="ECO:0007669"/>
    <property type="project" value="UniProtKB-SubCell"/>
</dbReference>
<dbReference type="Pfam" id="PF00999">
    <property type="entry name" value="Na_H_Exchanger"/>
    <property type="match status" value="1"/>
</dbReference>
<keyword evidence="5" id="KW-0633">Potassium transport</keyword>
<dbReference type="RefSeq" id="XP_010921563.1">
    <property type="nucleotide sequence ID" value="XM_010923261.2"/>
</dbReference>
<dbReference type="InParanoid" id="A0A6I9R6Q3"/>
<feature type="region of interest" description="Disordered" evidence="12">
    <location>
        <begin position="523"/>
        <end position="545"/>
    </location>
</feature>
<evidence type="ECO:0000256" key="10">
    <source>
        <dbReference type="ARBA" id="ARBA00023136"/>
    </source>
</evidence>
<feature type="domain" description="Cation/H+ exchanger transmembrane" evidence="14">
    <location>
        <begin position="42"/>
        <end position="440"/>
    </location>
</feature>
<feature type="transmembrane region" description="Helical" evidence="13">
    <location>
        <begin position="212"/>
        <end position="232"/>
    </location>
</feature>
<dbReference type="GO" id="GO:0006885">
    <property type="term" value="P:regulation of pH"/>
    <property type="evidence" value="ECO:0007669"/>
    <property type="project" value="TreeGrafter"/>
</dbReference>
<evidence type="ECO:0000313" key="18">
    <source>
        <dbReference type="RefSeq" id="XP_010921563.1"/>
    </source>
</evidence>
<dbReference type="Gene3D" id="3.40.50.12370">
    <property type="match status" value="1"/>
</dbReference>
<gene>
    <name evidence="18" type="primary">LOC105045100</name>
</gene>